<dbReference type="AlphaFoldDB" id="A0AAV4G1H1"/>
<dbReference type="PANTHER" id="PTHR46601">
    <property type="entry name" value="ULP_PROTEASE DOMAIN-CONTAINING PROTEIN"/>
    <property type="match status" value="1"/>
</dbReference>
<sequence length="85" mass="9852">MVQDFGENRKAAYSDEVKSAHFAKQQITVHPIVCFSRHGGRVVRRSYVFMSDDIEHDHHAVQVFTQDTDRAPKVNEDNKKTDHLE</sequence>
<feature type="compositionally biased region" description="Basic and acidic residues" evidence="1">
    <location>
        <begin position="67"/>
        <end position="85"/>
    </location>
</feature>
<proteinExistence type="predicted"/>
<evidence type="ECO:0000313" key="3">
    <source>
        <dbReference type="Proteomes" id="UP000762676"/>
    </source>
</evidence>
<keyword evidence="3" id="KW-1185">Reference proteome</keyword>
<dbReference type="EMBL" id="BMAT01008146">
    <property type="protein sequence ID" value="GFR78855.1"/>
    <property type="molecule type" value="Genomic_DNA"/>
</dbReference>
<name>A0AAV4G1H1_9GAST</name>
<organism evidence="2 3">
    <name type="scientific">Elysia marginata</name>
    <dbReference type="NCBI Taxonomy" id="1093978"/>
    <lineage>
        <taxon>Eukaryota</taxon>
        <taxon>Metazoa</taxon>
        <taxon>Spiralia</taxon>
        <taxon>Lophotrochozoa</taxon>
        <taxon>Mollusca</taxon>
        <taxon>Gastropoda</taxon>
        <taxon>Heterobranchia</taxon>
        <taxon>Euthyneura</taxon>
        <taxon>Panpulmonata</taxon>
        <taxon>Sacoglossa</taxon>
        <taxon>Placobranchoidea</taxon>
        <taxon>Plakobranchidae</taxon>
        <taxon>Elysia</taxon>
    </lineage>
</organism>
<feature type="region of interest" description="Disordered" evidence="1">
    <location>
        <begin position="65"/>
        <end position="85"/>
    </location>
</feature>
<dbReference type="Proteomes" id="UP000762676">
    <property type="component" value="Unassembled WGS sequence"/>
</dbReference>
<evidence type="ECO:0000256" key="1">
    <source>
        <dbReference type="SAM" id="MobiDB-lite"/>
    </source>
</evidence>
<reference evidence="2 3" key="1">
    <citation type="journal article" date="2021" name="Elife">
        <title>Chloroplast acquisition without the gene transfer in kleptoplastic sea slugs, Plakobranchus ocellatus.</title>
        <authorList>
            <person name="Maeda T."/>
            <person name="Takahashi S."/>
            <person name="Yoshida T."/>
            <person name="Shimamura S."/>
            <person name="Takaki Y."/>
            <person name="Nagai Y."/>
            <person name="Toyoda A."/>
            <person name="Suzuki Y."/>
            <person name="Arimoto A."/>
            <person name="Ishii H."/>
            <person name="Satoh N."/>
            <person name="Nishiyama T."/>
            <person name="Hasebe M."/>
            <person name="Maruyama T."/>
            <person name="Minagawa J."/>
            <person name="Obokata J."/>
            <person name="Shigenobu S."/>
        </authorList>
    </citation>
    <scope>NUCLEOTIDE SEQUENCE [LARGE SCALE GENOMIC DNA]</scope>
</reference>
<comment type="caution">
    <text evidence="2">The sequence shown here is derived from an EMBL/GenBank/DDBJ whole genome shotgun (WGS) entry which is preliminary data.</text>
</comment>
<accession>A0AAV4G1H1</accession>
<evidence type="ECO:0000313" key="2">
    <source>
        <dbReference type="EMBL" id="GFR78855.1"/>
    </source>
</evidence>
<protein>
    <submittedName>
        <fullName evidence="2">Cc8L18.2-like protein</fullName>
    </submittedName>
</protein>
<gene>
    <name evidence="2" type="ORF">ElyMa_004005500</name>
</gene>
<dbReference type="PANTHER" id="PTHR46601:SF1">
    <property type="entry name" value="ADF-H DOMAIN-CONTAINING PROTEIN"/>
    <property type="match status" value="1"/>
</dbReference>